<keyword evidence="1" id="KW-0812">Transmembrane</keyword>
<accession>A0A942UB95</accession>
<evidence type="ECO:0008006" key="4">
    <source>
        <dbReference type="Google" id="ProtNLM"/>
    </source>
</evidence>
<keyword evidence="3" id="KW-1185">Reference proteome</keyword>
<organism evidence="2 3">
    <name type="scientific">Neobacillus rhizophilus</name>
    <dbReference type="NCBI Taxonomy" id="2833579"/>
    <lineage>
        <taxon>Bacteria</taxon>
        <taxon>Bacillati</taxon>
        <taxon>Bacillota</taxon>
        <taxon>Bacilli</taxon>
        <taxon>Bacillales</taxon>
        <taxon>Bacillaceae</taxon>
        <taxon>Neobacillus</taxon>
    </lineage>
</organism>
<name>A0A942UB95_9BACI</name>
<keyword evidence="1" id="KW-0472">Membrane</keyword>
<proteinExistence type="predicted"/>
<evidence type="ECO:0000313" key="2">
    <source>
        <dbReference type="EMBL" id="MBS4215568.1"/>
    </source>
</evidence>
<comment type="caution">
    <text evidence="2">The sequence shown here is derived from an EMBL/GenBank/DDBJ whole genome shotgun (WGS) entry which is preliminary data.</text>
</comment>
<dbReference type="AlphaFoldDB" id="A0A942UB95"/>
<reference evidence="2" key="1">
    <citation type="submission" date="2021-05" db="EMBL/GenBank/DDBJ databases">
        <title>Novel Bacillus species.</title>
        <authorList>
            <person name="Liu G."/>
        </authorList>
    </citation>
    <scope>NUCLEOTIDE SEQUENCE</scope>
    <source>
        <strain evidence="2">FJAT-49825</strain>
    </source>
</reference>
<sequence>MAFGFPYAPAGFGAPYAAYSTPCARGSWIWFAVVIVLFILLLIFFAWWWFSCFYY</sequence>
<dbReference type="RefSeq" id="WP_213120096.1">
    <property type="nucleotide sequence ID" value="NZ_JAGYPF010000005.1"/>
</dbReference>
<evidence type="ECO:0000313" key="3">
    <source>
        <dbReference type="Proteomes" id="UP000679749"/>
    </source>
</evidence>
<keyword evidence="1" id="KW-1133">Transmembrane helix</keyword>
<dbReference type="EMBL" id="JAGYPF010000005">
    <property type="protein sequence ID" value="MBS4215568.1"/>
    <property type="molecule type" value="Genomic_DNA"/>
</dbReference>
<feature type="transmembrane region" description="Helical" evidence="1">
    <location>
        <begin position="28"/>
        <end position="50"/>
    </location>
</feature>
<protein>
    <recommendedName>
        <fullName evidence="4">YjcZ family sporulation protein</fullName>
    </recommendedName>
</protein>
<evidence type="ECO:0000256" key="1">
    <source>
        <dbReference type="SAM" id="Phobius"/>
    </source>
</evidence>
<dbReference type="Proteomes" id="UP000679749">
    <property type="component" value="Unassembled WGS sequence"/>
</dbReference>
<gene>
    <name evidence="2" type="ORF">KHA99_24420</name>
</gene>